<evidence type="ECO:0000313" key="2">
    <source>
        <dbReference type="EMBL" id="GLZ77098.1"/>
    </source>
</evidence>
<protein>
    <recommendedName>
        <fullName evidence="4">DUF1449 family protein</fullName>
    </recommendedName>
</protein>
<feature type="transmembrane region" description="Helical" evidence="1">
    <location>
        <begin position="89"/>
        <end position="110"/>
    </location>
</feature>
<accession>A0A9W6SJF4</accession>
<feature type="transmembrane region" description="Helical" evidence="1">
    <location>
        <begin position="56"/>
        <end position="83"/>
    </location>
</feature>
<keyword evidence="1" id="KW-0472">Membrane</keyword>
<dbReference type="RefSeq" id="WP_285662231.1">
    <property type="nucleotide sequence ID" value="NZ_BSTX01000001.1"/>
</dbReference>
<evidence type="ECO:0000313" key="3">
    <source>
        <dbReference type="Proteomes" id="UP001165079"/>
    </source>
</evidence>
<comment type="caution">
    <text evidence="2">The sequence shown here is derived from an EMBL/GenBank/DDBJ whole genome shotgun (WGS) entry which is preliminary data.</text>
</comment>
<reference evidence="2" key="1">
    <citation type="submission" date="2023-03" db="EMBL/GenBank/DDBJ databases">
        <title>Actinorhabdospora filicis NBRC 111898.</title>
        <authorList>
            <person name="Ichikawa N."/>
            <person name="Sato H."/>
            <person name="Tonouchi N."/>
        </authorList>
    </citation>
    <scope>NUCLEOTIDE SEQUENCE</scope>
    <source>
        <strain evidence="2">NBRC 111898</strain>
    </source>
</reference>
<name>A0A9W6SJF4_9ACTN</name>
<evidence type="ECO:0008006" key="4">
    <source>
        <dbReference type="Google" id="ProtNLM"/>
    </source>
</evidence>
<keyword evidence="1" id="KW-0812">Transmembrane</keyword>
<keyword evidence="1" id="KW-1133">Transmembrane helix</keyword>
<dbReference type="Proteomes" id="UP001165079">
    <property type="component" value="Unassembled WGS sequence"/>
</dbReference>
<gene>
    <name evidence="2" type="ORF">Afil01_19050</name>
</gene>
<keyword evidence="3" id="KW-1185">Reference proteome</keyword>
<evidence type="ECO:0000256" key="1">
    <source>
        <dbReference type="SAM" id="Phobius"/>
    </source>
</evidence>
<dbReference type="EMBL" id="BSTX01000001">
    <property type="protein sequence ID" value="GLZ77098.1"/>
    <property type="molecule type" value="Genomic_DNA"/>
</dbReference>
<organism evidence="2 3">
    <name type="scientific">Actinorhabdospora filicis</name>
    <dbReference type="NCBI Taxonomy" id="1785913"/>
    <lineage>
        <taxon>Bacteria</taxon>
        <taxon>Bacillati</taxon>
        <taxon>Actinomycetota</taxon>
        <taxon>Actinomycetes</taxon>
        <taxon>Micromonosporales</taxon>
        <taxon>Micromonosporaceae</taxon>
        <taxon>Actinorhabdospora</taxon>
    </lineage>
</organism>
<dbReference type="AlphaFoldDB" id="A0A9W6SJF4"/>
<proteinExistence type="predicted"/>
<sequence length="207" mass="21494">MSTLIKASLAFPAVPFTVLLLVVIGFWLFTLIGLADSEVLDGAGAADTGGALAGLGLGHVPVTIVISFMTLFSWTVSLIGTALLLDSPLAVRIGLGVVVLLIALVVAWALTRAFIAPLRRVFAPEPNISRADLVGRPCLIKTGRVTGDFGQAEVSSPGGGTSIVQVRVHGDAVLKIGDTALIFDYDEIREVFFVTPVGADGLPTTSL</sequence>
<feature type="transmembrane region" description="Helical" evidence="1">
    <location>
        <begin position="12"/>
        <end position="35"/>
    </location>
</feature>